<dbReference type="GO" id="GO:0030170">
    <property type="term" value="F:pyridoxal phosphate binding"/>
    <property type="evidence" value="ECO:0007669"/>
    <property type="project" value="InterPro"/>
</dbReference>
<dbReference type="GO" id="GO:0031071">
    <property type="term" value="F:cysteine desulfurase activity"/>
    <property type="evidence" value="ECO:0007669"/>
    <property type="project" value="UniProtKB-EC"/>
</dbReference>
<dbReference type="InterPro" id="IPR020578">
    <property type="entry name" value="Aminotrans_V_PyrdxlP_BS"/>
</dbReference>
<name>K7A1V5_9ALTE</name>
<feature type="domain" description="Fe-S metabolism associated" evidence="8">
    <location>
        <begin position="448"/>
        <end position="573"/>
    </location>
</feature>
<dbReference type="Proteomes" id="UP000006251">
    <property type="component" value="Unassembled WGS sequence"/>
</dbReference>
<dbReference type="PANTHER" id="PTHR43586">
    <property type="entry name" value="CYSTEINE DESULFURASE"/>
    <property type="match status" value="1"/>
</dbReference>
<dbReference type="SUPFAM" id="SSF53383">
    <property type="entry name" value="PLP-dependent transferases"/>
    <property type="match status" value="1"/>
</dbReference>
<evidence type="ECO:0000259" key="7">
    <source>
        <dbReference type="Pfam" id="PF00266"/>
    </source>
</evidence>
<evidence type="ECO:0000313" key="9">
    <source>
        <dbReference type="EMBL" id="GAC29500.1"/>
    </source>
</evidence>
<sequence>MFTNQFPFFTNKPEQVYLDSAATTQKHQSVIKAVNDYHCLSSATVHRSAYAIANEATLLYEQARDSTAQLINSPTVEQIVFNSGATESINTIASGLQSHMINGRKILILASEHHANILPWQQLSKRLGLSIEVVNLSAQGQFTQPEYDAFVKQLNTNVAILAMAHVSNALGNIYPVAEICRLARQRDILSVIDGTQAIAHMPVDVDSMGCDFYVFSGHKMYAPTGVGVMYGKSKCLEDLLPLRLGGEMITRVSFTDAEYQLPPLKFEGGTPNVAGVIGLGAAAKFLTLNILAIQQHEISLFKLLSSGLEKREGIRLFGNVNACIQYKGKQQSQHSADLALGHSIGLQSFIFNNHHLYDAAASLYQKNIALRVGHHCAMPLMNVLNIAGTMRVSIGCYTTEQDIQRFLQALDNTLAELDQNVDCRVSLKPKQQEVNSCRDEELAIAFKVKQAQGWDNQYRQLLLASKALKVLPVEMRTNENAVFGCESDLWIAYYDQQLCAYSQSKIIRGILALLIEKVTQMTVTLAGKSVSHKNNADAAGFDYFVYLTDLNLTPFFSVGRRDGIQNAISSIKNSLLKGNN</sequence>
<evidence type="ECO:0000256" key="6">
    <source>
        <dbReference type="ARBA" id="ARBA00050776"/>
    </source>
</evidence>
<dbReference type="STRING" id="1121922.GCA_000428905_02143"/>
<evidence type="ECO:0000256" key="1">
    <source>
        <dbReference type="ARBA" id="ARBA00001933"/>
    </source>
</evidence>
<gene>
    <name evidence="9" type="primary">sufS</name>
    <name evidence="9" type="ORF">GPAL_2646</name>
</gene>
<dbReference type="InterPro" id="IPR003808">
    <property type="entry name" value="Fe-S_metab-assoc_dom"/>
</dbReference>
<dbReference type="InterPro" id="IPR015422">
    <property type="entry name" value="PyrdxlP-dep_Trfase_small"/>
</dbReference>
<evidence type="ECO:0000256" key="4">
    <source>
        <dbReference type="ARBA" id="ARBA00022679"/>
    </source>
</evidence>
<comment type="catalytic activity">
    <reaction evidence="6">
        <text>(sulfur carrier)-H + L-cysteine = (sulfur carrier)-SH + L-alanine</text>
        <dbReference type="Rhea" id="RHEA:43892"/>
        <dbReference type="Rhea" id="RHEA-COMP:14737"/>
        <dbReference type="Rhea" id="RHEA-COMP:14739"/>
        <dbReference type="ChEBI" id="CHEBI:29917"/>
        <dbReference type="ChEBI" id="CHEBI:35235"/>
        <dbReference type="ChEBI" id="CHEBI:57972"/>
        <dbReference type="ChEBI" id="CHEBI:64428"/>
        <dbReference type="EC" id="2.8.1.7"/>
    </reaction>
</comment>
<dbReference type="InterPro" id="IPR000192">
    <property type="entry name" value="Aminotrans_V_dom"/>
</dbReference>
<dbReference type="PROSITE" id="PS00595">
    <property type="entry name" value="AA_TRANSFER_CLASS_5"/>
    <property type="match status" value="1"/>
</dbReference>
<dbReference type="Pfam" id="PF02657">
    <property type="entry name" value="SufE"/>
    <property type="match status" value="1"/>
</dbReference>
<dbReference type="SUPFAM" id="SSF82649">
    <property type="entry name" value="SufE/NifU"/>
    <property type="match status" value="1"/>
</dbReference>
<proteinExistence type="inferred from homology"/>
<evidence type="ECO:0000256" key="5">
    <source>
        <dbReference type="ARBA" id="ARBA00022898"/>
    </source>
</evidence>
<dbReference type="InterPro" id="IPR015424">
    <property type="entry name" value="PyrdxlP-dep_Trfase"/>
</dbReference>
<keyword evidence="4" id="KW-0808">Transferase</keyword>
<keyword evidence="5" id="KW-0663">Pyridoxal phosphate</keyword>
<dbReference type="PANTHER" id="PTHR43586:SF8">
    <property type="entry name" value="CYSTEINE DESULFURASE 1, CHLOROPLASTIC"/>
    <property type="match status" value="1"/>
</dbReference>
<evidence type="ECO:0000256" key="3">
    <source>
        <dbReference type="ARBA" id="ARBA00012239"/>
    </source>
</evidence>
<comment type="cofactor">
    <cofactor evidence="1">
        <name>pyridoxal 5'-phosphate</name>
        <dbReference type="ChEBI" id="CHEBI:597326"/>
    </cofactor>
</comment>
<evidence type="ECO:0000313" key="10">
    <source>
        <dbReference type="Proteomes" id="UP000006251"/>
    </source>
</evidence>
<dbReference type="Gene3D" id="3.90.1010.10">
    <property type="match status" value="1"/>
</dbReference>
<dbReference type="Gene3D" id="3.40.640.10">
    <property type="entry name" value="Type I PLP-dependent aspartate aminotransferase-like (Major domain)"/>
    <property type="match status" value="1"/>
</dbReference>
<dbReference type="InterPro" id="IPR010970">
    <property type="entry name" value="Cys_dSase_SufS"/>
</dbReference>
<evidence type="ECO:0000259" key="8">
    <source>
        <dbReference type="Pfam" id="PF02657"/>
    </source>
</evidence>
<reference evidence="10" key="1">
    <citation type="journal article" date="2014" name="Environ. Microbiol.">
        <title>Comparative genomics of the marine bacterial genus Glaciecola reveals the high degree of genomic diversity and genomic characteristic for cold adaptation.</title>
        <authorList>
            <person name="Qin Q.L."/>
            <person name="Xie B.B."/>
            <person name="Yu Y."/>
            <person name="Shu Y.L."/>
            <person name="Rong J.C."/>
            <person name="Zhang Y.J."/>
            <person name="Zhao D.L."/>
            <person name="Chen X.L."/>
            <person name="Zhang X.Y."/>
            <person name="Chen B."/>
            <person name="Zhou B.C."/>
            <person name="Zhang Y.Z."/>
        </authorList>
    </citation>
    <scope>NUCLEOTIDE SEQUENCE [LARGE SCALE GENOMIC DNA]</scope>
    <source>
        <strain evidence="10">ACAM 615</strain>
    </source>
</reference>
<organism evidence="9 10">
    <name type="scientific">Brumicola pallidula DSM 14239 = ACAM 615</name>
    <dbReference type="NCBI Taxonomy" id="1121922"/>
    <lineage>
        <taxon>Bacteria</taxon>
        <taxon>Pseudomonadati</taxon>
        <taxon>Pseudomonadota</taxon>
        <taxon>Gammaproteobacteria</taxon>
        <taxon>Alteromonadales</taxon>
        <taxon>Alteromonadaceae</taxon>
        <taxon>Brumicola</taxon>
    </lineage>
</organism>
<keyword evidence="10" id="KW-1185">Reference proteome</keyword>
<dbReference type="AlphaFoldDB" id="K7A1V5"/>
<comment type="caution">
    <text evidence="9">The sequence shown here is derived from an EMBL/GenBank/DDBJ whole genome shotgun (WGS) entry which is preliminary data.</text>
</comment>
<accession>K7A1V5</accession>
<protein>
    <recommendedName>
        <fullName evidence="3">cysteine desulfurase</fullName>
        <ecNumber evidence="3">2.8.1.7</ecNumber>
    </recommendedName>
</protein>
<dbReference type="OrthoDB" id="9808002at2"/>
<dbReference type="EC" id="2.8.1.7" evidence="3"/>
<evidence type="ECO:0000256" key="2">
    <source>
        <dbReference type="ARBA" id="ARBA00010447"/>
    </source>
</evidence>
<dbReference type="EMBL" id="BAEQ01000045">
    <property type="protein sequence ID" value="GAC29500.1"/>
    <property type="molecule type" value="Genomic_DNA"/>
</dbReference>
<dbReference type="Pfam" id="PF00266">
    <property type="entry name" value="Aminotran_5"/>
    <property type="match status" value="1"/>
</dbReference>
<dbReference type="RefSeq" id="WP_006012522.1">
    <property type="nucleotide sequence ID" value="NZ_AUAV01000011.1"/>
</dbReference>
<comment type="similarity">
    <text evidence="2">Belongs to the class-V pyridoxal-phosphate-dependent aminotransferase family. Csd subfamily.</text>
</comment>
<dbReference type="GO" id="GO:0006534">
    <property type="term" value="P:cysteine metabolic process"/>
    <property type="evidence" value="ECO:0007669"/>
    <property type="project" value="InterPro"/>
</dbReference>
<dbReference type="CDD" id="cd06453">
    <property type="entry name" value="SufS_like"/>
    <property type="match status" value="1"/>
</dbReference>
<dbReference type="Gene3D" id="3.90.1150.10">
    <property type="entry name" value="Aspartate Aminotransferase, domain 1"/>
    <property type="match status" value="1"/>
</dbReference>
<dbReference type="InterPro" id="IPR015421">
    <property type="entry name" value="PyrdxlP-dep_Trfase_major"/>
</dbReference>
<feature type="domain" description="Aminotransferase class V" evidence="7">
    <location>
        <begin position="16"/>
        <end position="406"/>
    </location>
</feature>